<dbReference type="InterPro" id="IPR050582">
    <property type="entry name" value="HAD-like_SerB"/>
</dbReference>
<dbReference type="Gene3D" id="1.20.1440.100">
    <property type="entry name" value="SG protein - dephosphorylation function"/>
    <property type="match status" value="1"/>
</dbReference>
<name>A0A1F5EH62_9BACT</name>
<dbReference type="Pfam" id="PF12710">
    <property type="entry name" value="HAD"/>
    <property type="match status" value="1"/>
</dbReference>
<keyword evidence="3" id="KW-0460">Magnesium</keyword>
<organism evidence="4 5">
    <name type="scientific">Candidatus Campbellbacteria bacterium RIFOXYC2_FULL_35_25</name>
    <dbReference type="NCBI Taxonomy" id="1797582"/>
    <lineage>
        <taxon>Bacteria</taxon>
        <taxon>Candidatus Campbelliibacteriota</taxon>
    </lineage>
</organism>
<dbReference type="InterPro" id="IPR023214">
    <property type="entry name" value="HAD_sf"/>
</dbReference>
<proteinExistence type="predicted"/>
<sequence length="226" mass="26530">MGINNGIVILDVDDTLIKTQSQQLFIKYLLKKGLLSYLKYFKIMIWFIFYKLGFVSDPQKIAEYSFELFKDKNVSDIEKISKDFFDNNLSKYFYEEALNLLKEHKEKGRRIILLSNAIEIIIKEVANHLTINDYICTKLETKDGFFTGKISGNVTYGKNKVKKMLDFLQEKGISLEDQESWGYGDHFSDIFVLELVKYPFIVNPSTKLKKEAKKRGWQILEFKKIK</sequence>
<evidence type="ECO:0008006" key="6">
    <source>
        <dbReference type="Google" id="ProtNLM"/>
    </source>
</evidence>
<keyword evidence="1" id="KW-0479">Metal-binding</keyword>
<dbReference type="Gene3D" id="3.40.50.1000">
    <property type="entry name" value="HAD superfamily/HAD-like"/>
    <property type="match status" value="1"/>
</dbReference>
<dbReference type="NCBIfam" id="TIGR01490">
    <property type="entry name" value="HAD-SF-IB-hyp1"/>
    <property type="match status" value="1"/>
</dbReference>
<dbReference type="InterPro" id="IPR036412">
    <property type="entry name" value="HAD-like_sf"/>
</dbReference>
<dbReference type="Proteomes" id="UP000179003">
    <property type="component" value="Unassembled WGS sequence"/>
</dbReference>
<evidence type="ECO:0000256" key="3">
    <source>
        <dbReference type="ARBA" id="ARBA00022842"/>
    </source>
</evidence>
<dbReference type="GO" id="GO:0046872">
    <property type="term" value="F:metal ion binding"/>
    <property type="evidence" value="ECO:0007669"/>
    <property type="project" value="UniProtKB-KW"/>
</dbReference>
<dbReference type="AlphaFoldDB" id="A0A1F5EH62"/>
<gene>
    <name evidence="4" type="ORF">A2442_01455</name>
</gene>
<evidence type="ECO:0000256" key="1">
    <source>
        <dbReference type="ARBA" id="ARBA00022723"/>
    </source>
</evidence>
<comment type="caution">
    <text evidence="4">The sequence shown here is derived from an EMBL/GenBank/DDBJ whole genome shotgun (WGS) entry which is preliminary data.</text>
</comment>
<evidence type="ECO:0000256" key="2">
    <source>
        <dbReference type="ARBA" id="ARBA00022801"/>
    </source>
</evidence>
<dbReference type="EMBL" id="MFAE01000014">
    <property type="protein sequence ID" value="OGD66772.1"/>
    <property type="molecule type" value="Genomic_DNA"/>
</dbReference>
<dbReference type="PANTHER" id="PTHR43344:SF13">
    <property type="entry name" value="PHOSPHATASE RV3661-RELATED"/>
    <property type="match status" value="1"/>
</dbReference>
<dbReference type="NCBIfam" id="TIGR01488">
    <property type="entry name" value="HAD-SF-IB"/>
    <property type="match status" value="1"/>
</dbReference>
<evidence type="ECO:0000313" key="5">
    <source>
        <dbReference type="Proteomes" id="UP000179003"/>
    </source>
</evidence>
<keyword evidence="2" id="KW-0378">Hydrolase</keyword>
<reference evidence="4 5" key="1">
    <citation type="journal article" date="2016" name="Nat. Commun.">
        <title>Thousands of microbial genomes shed light on interconnected biogeochemical processes in an aquifer system.</title>
        <authorList>
            <person name="Anantharaman K."/>
            <person name="Brown C.T."/>
            <person name="Hug L.A."/>
            <person name="Sharon I."/>
            <person name="Castelle C.J."/>
            <person name="Probst A.J."/>
            <person name="Thomas B.C."/>
            <person name="Singh A."/>
            <person name="Wilkins M.J."/>
            <person name="Karaoz U."/>
            <person name="Brodie E.L."/>
            <person name="Williams K.H."/>
            <person name="Hubbard S.S."/>
            <person name="Banfield J.F."/>
        </authorList>
    </citation>
    <scope>NUCLEOTIDE SEQUENCE [LARGE SCALE GENOMIC DNA]</scope>
</reference>
<accession>A0A1F5EH62</accession>
<protein>
    <recommendedName>
        <fullName evidence="6">HAD family hydrolase</fullName>
    </recommendedName>
</protein>
<dbReference type="STRING" id="1797582.A2442_01455"/>
<dbReference type="PANTHER" id="PTHR43344">
    <property type="entry name" value="PHOSPHOSERINE PHOSPHATASE"/>
    <property type="match status" value="1"/>
</dbReference>
<dbReference type="SUPFAM" id="SSF56784">
    <property type="entry name" value="HAD-like"/>
    <property type="match status" value="1"/>
</dbReference>
<dbReference type="GO" id="GO:0016787">
    <property type="term" value="F:hydrolase activity"/>
    <property type="evidence" value="ECO:0007669"/>
    <property type="project" value="UniProtKB-KW"/>
</dbReference>
<evidence type="ECO:0000313" key="4">
    <source>
        <dbReference type="EMBL" id="OGD66772.1"/>
    </source>
</evidence>
<dbReference type="InterPro" id="IPR006385">
    <property type="entry name" value="HAD_hydro_SerB1"/>
</dbReference>